<dbReference type="Pfam" id="PF01161">
    <property type="entry name" value="PBP"/>
    <property type="match status" value="1"/>
</dbReference>
<comment type="similarity">
    <text evidence="1">Belongs to the UPF0098 family.</text>
</comment>
<dbReference type="Gene3D" id="3.90.280.10">
    <property type="entry name" value="PEBP-like"/>
    <property type="match status" value="1"/>
</dbReference>
<evidence type="ECO:0000313" key="2">
    <source>
        <dbReference type="EMBL" id="GAA4953081.1"/>
    </source>
</evidence>
<dbReference type="GO" id="GO:0004860">
    <property type="term" value="F:protein kinase inhibitor activity"/>
    <property type="evidence" value="ECO:0007669"/>
    <property type="project" value="UniProtKB-KW"/>
</dbReference>
<dbReference type="SUPFAM" id="SSF49777">
    <property type="entry name" value="PEBP-like"/>
    <property type="match status" value="1"/>
</dbReference>
<name>A0ABP9GXP5_9ACTN</name>
<reference evidence="3" key="1">
    <citation type="journal article" date="2019" name="Int. J. Syst. Evol. Microbiol.">
        <title>The Global Catalogue of Microorganisms (GCM) 10K type strain sequencing project: providing services to taxonomists for standard genome sequencing and annotation.</title>
        <authorList>
            <consortium name="The Broad Institute Genomics Platform"/>
            <consortium name="The Broad Institute Genome Sequencing Center for Infectious Disease"/>
            <person name="Wu L."/>
            <person name="Ma J."/>
        </authorList>
    </citation>
    <scope>NUCLEOTIDE SEQUENCE [LARGE SCALE GENOMIC DNA]</scope>
    <source>
        <strain evidence="3">JCM 17986</strain>
    </source>
</reference>
<keyword evidence="2" id="KW-0649">Protein kinase inhibitor</keyword>
<sequence length="183" mass="19281">MPFVSEPKMPPMPYEFLPEKPWFTVESTDVADGVTLSMPQVSGVMGAGGEDVSPQLSWAGFPAETKSFVVTCLDPDAPTGSGFWHWSVVDVPVSVTEFPAGAGAADGKGLPGGAFHVRNDAGLPGYVGAAPPQGHYAHRYAFVVHAVDVEKLGVDENATPAVVGFNLFFHTLARAIVTPVYAH</sequence>
<dbReference type="CDD" id="cd00865">
    <property type="entry name" value="PEBP_bact_arch"/>
    <property type="match status" value="1"/>
</dbReference>
<dbReference type="InterPro" id="IPR036610">
    <property type="entry name" value="PEBP-like_sf"/>
</dbReference>
<evidence type="ECO:0000313" key="3">
    <source>
        <dbReference type="Proteomes" id="UP001500466"/>
    </source>
</evidence>
<dbReference type="Proteomes" id="UP001500466">
    <property type="component" value="Unassembled WGS sequence"/>
</dbReference>
<keyword evidence="3" id="KW-1185">Reference proteome</keyword>
<dbReference type="EMBL" id="BAABHS010000004">
    <property type="protein sequence ID" value="GAA4953081.1"/>
    <property type="molecule type" value="Genomic_DNA"/>
</dbReference>
<dbReference type="PANTHER" id="PTHR30289">
    <property type="entry name" value="UNCHARACTERIZED PROTEIN YBCL-RELATED"/>
    <property type="match status" value="1"/>
</dbReference>
<proteinExistence type="inferred from homology"/>
<dbReference type="InterPro" id="IPR008914">
    <property type="entry name" value="PEBP"/>
</dbReference>
<accession>A0ABP9GXP5</accession>
<evidence type="ECO:0000256" key="1">
    <source>
        <dbReference type="ARBA" id="ARBA00007120"/>
    </source>
</evidence>
<dbReference type="InterPro" id="IPR005247">
    <property type="entry name" value="YbhB_YbcL/LppC-like"/>
</dbReference>
<protein>
    <submittedName>
        <fullName evidence="2">YbhB/YbcL family Raf kinase inhibitor-like protein</fullName>
    </submittedName>
</protein>
<gene>
    <name evidence="2" type="ORF">GCM10023205_12830</name>
</gene>
<dbReference type="PANTHER" id="PTHR30289:SF1">
    <property type="entry name" value="PEBP (PHOSPHATIDYLETHANOLAMINE-BINDING PROTEIN) FAMILY PROTEIN"/>
    <property type="match status" value="1"/>
</dbReference>
<organism evidence="2 3">
    <name type="scientific">Yinghuangia aomiensis</name>
    <dbReference type="NCBI Taxonomy" id="676205"/>
    <lineage>
        <taxon>Bacteria</taxon>
        <taxon>Bacillati</taxon>
        <taxon>Actinomycetota</taxon>
        <taxon>Actinomycetes</taxon>
        <taxon>Kitasatosporales</taxon>
        <taxon>Streptomycetaceae</taxon>
        <taxon>Yinghuangia</taxon>
    </lineage>
</organism>
<comment type="caution">
    <text evidence="2">The sequence shown here is derived from an EMBL/GenBank/DDBJ whole genome shotgun (WGS) entry which is preliminary data.</text>
</comment>
<dbReference type="NCBIfam" id="TIGR00481">
    <property type="entry name" value="YbhB/YbcL family Raf kinase inhibitor-like protein"/>
    <property type="match status" value="1"/>
</dbReference>